<accession>A0A9D1I5H5</accession>
<gene>
    <name evidence="4" type="ORF">IAD16_09130</name>
</gene>
<feature type="transmembrane region" description="Helical" evidence="2">
    <location>
        <begin position="117"/>
        <end position="134"/>
    </location>
</feature>
<dbReference type="Pfam" id="PF02719">
    <property type="entry name" value="Polysacc_synt_2"/>
    <property type="match status" value="1"/>
</dbReference>
<evidence type="ECO:0000259" key="3">
    <source>
        <dbReference type="Pfam" id="PF02719"/>
    </source>
</evidence>
<name>A0A9D1I5H5_9FIRM</name>
<organism evidence="4 5">
    <name type="scientific">Candidatus Fimisoma avicola</name>
    <dbReference type="NCBI Taxonomy" id="2840826"/>
    <lineage>
        <taxon>Bacteria</taxon>
        <taxon>Bacillati</taxon>
        <taxon>Bacillota</taxon>
        <taxon>Clostridia</taxon>
        <taxon>Eubacteriales</taxon>
        <taxon>Candidatus Fimisoma</taxon>
    </lineage>
</organism>
<dbReference type="InterPro" id="IPR029063">
    <property type="entry name" value="SAM-dependent_MTases_sf"/>
</dbReference>
<evidence type="ECO:0000256" key="2">
    <source>
        <dbReference type="SAM" id="Phobius"/>
    </source>
</evidence>
<evidence type="ECO:0000313" key="4">
    <source>
        <dbReference type="EMBL" id="HIU28526.1"/>
    </source>
</evidence>
<feature type="domain" description="Polysaccharide biosynthesis protein CapD-like" evidence="3">
    <location>
        <begin position="259"/>
        <end position="542"/>
    </location>
</feature>
<comment type="caution">
    <text evidence="4">The sequence shown here is derived from an EMBL/GenBank/DDBJ whole genome shotgun (WGS) entry which is preliminary data.</text>
</comment>
<comment type="similarity">
    <text evidence="1">Belongs to the polysaccharide synthase family.</text>
</comment>
<reference evidence="4" key="2">
    <citation type="journal article" date="2021" name="PeerJ">
        <title>Extensive microbial diversity within the chicken gut microbiome revealed by metagenomics and culture.</title>
        <authorList>
            <person name="Gilroy R."/>
            <person name="Ravi A."/>
            <person name="Getino M."/>
            <person name="Pursley I."/>
            <person name="Horton D.L."/>
            <person name="Alikhan N.F."/>
            <person name="Baker D."/>
            <person name="Gharbi K."/>
            <person name="Hall N."/>
            <person name="Watson M."/>
            <person name="Adriaenssens E.M."/>
            <person name="Foster-Nyarko E."/>
            <person name="Jarju S."/>
            <person name="Secka A."/>
            <person name="Antonio M."/>
            <person name="Oren A."/>
            <person name="Chaudhuri R.R."/>
            <person name="La Ragione R."/>
            <person name="Hildebrand F."/>
            <person name="Pallen M.J."/>
        </authorList>
    </citation>
    <scope>NUCLEOTIDE SEQUENCE</scope>
    <source>
        <strain evidence="4">11300</strain>
    </source>
</reference>
<feature type="transmembrane region" description="Helical" evidence="2">
    <location>
        <begin position="54"/>
        <end position="74"/>
    </location>
</feature>
<evidence type="ECO:0000256" key="1">
    <source>
        <dbReference type="ARBA" id="ARBA00007430"/>
    </source>
</evidence>
<reference evidence="4" key="1">
    <citation type="submission" date="2020-10" db="EMBL/GenBank/DDBJ databases">
        <authorList>
            <person name="Gilroy R."/>
        </authorList>
    </citation>
    <scope>NUCLEOTIDE SEQUENCE</scope>
    <source>
        <strain evidence="4">11300</strain>
    </source>
</reference>
<dbReference type="InterPro" id="IPR036291">
    <property type="entry name" value="NAD(P)-bd_dom_sf"/>
</dbReference>
<dbReference type="AlphaFoldDB" id="A0A9D1I5H5"/>
<dbReference type="Gene3D" id="3.40.50.720">
    <property type="entry name" value="NAD(P)-binding Rossmann-like Domain"/>
    <property type="match status" value="2"/>
</dbReference>
<dbReference type="PANTHER" id="PTHR43318">
    <property type="entry name" value="UDP-N-ACETYLGLUCOSAMINE 4,6-DEHYDRATASE"/>
    <property type="match status" value="1"/>
</dbReference>
<keyword evidence="2" id="KW-0472">Membrane</keyword>
<dbReference type="PANTHER" id="PTHR43318:SF1">
    <property type="entry name" value="POLYSACCHARIDE BIOSYNTHESIS PROTEIN EPSC-RELATED"/>
    <property type="match status" value="1"/>
</dbReference>
<keyword evidence="2" id="KW-0812">Transmembrane</keyword>
<feature type="transmembrane region" description="Helical" evidence="2">
    <location>
        <begin position="86"/>
        <end position="105"/>
    </location>
</feature>
<dbReference type="SUPFAM" id="SSF53335">
    <property type="entry name" value="S-adenosyl-L-methionine-dependent methyltransferases"/>
    <property type="match status" value="1"/>
</dbReference>
<dbReference type="SUPFAM" id="SSF51735">
    <property type="entry name" value="NAD(P)-binding Rossmann-fold domains"/>
    <property type="match status" value="1"/>
</dbReference>
<feature type="non-terminal residue" evidence="4">
    <location>
        <position position="556"/>
    </location>
</feature>
<dbReference type="InterPro" id="IPR051203">
    <property type="entry name" value="Polysaccharide_Synthase-Rel"/>
</dbReference>
<proteinExistence type="inferred from homology"/>
<sequence>MGALILRFDASSIPQHYFWGAVHSMPVYFVITIAVMAALKLYNRVWTYASLNELFTIIKASVLIEAIFVCYHVFMQIDMPRSYYPLGFMIMTILFMATRFAKAILKNAQDSNTKVKVIHRVMVIGAGSAAAILIKEYRARDNGTAVVCAIDDNKNKKNKYILGVPIVGDRKDIAKNVEKYRVSEIVIAIPSADIQTTREIIRLCQDTKKPVKILPAVAKSLTTSLSQEIRPVNYEDLLGREPVKVNKKGIREFIGGKTVLVTGGGGSIGSELCRQIISYNPAKLIIFDIYENNAYEIQMELERHFPDANISVLIGSVRDYDRLEAVFKKYRPNIVYHAAAHKHVPLMEKSPNEAVKNNCLGTLNTVKLSDKYEVDNYVLISTDKAVRPTNIMGATKRICEMMVQSYARRSEHTRFAAVRFGNVLGSNGSVIPLFLKQIEEGGPVTVTHKEITRFFMTIPEAVSLVIQASLFAKGGEIFVLDMGKPVRIYELAENLIRLKGMRPGEDIKIDIVGLRPGEKLYEEILMDEEGLDKTENNMIYVGKPLKIDEEKFFSQL</sequence>
<dbReference type="InterPro" id="IPR003869">
    <property type="entry name" value="Polysac_CapD-like"/>
</dbReference>
<protein>
    <submittedName>
        <fullName evidence="4">Polysaccharide biosynthesis protein</fullName>
    </submittedName>
</protein>
<evidence type="ECO:0000313" key="5">
    <source>
        <dbReference type="Proteomes" id="UP000824091"/>
    </source>
</evidence>
<dbReference type="CDD" id="cd05237">
    <property type="entry name" value="UDP_invert_4-6DH_SDR_e"/>
    <property type="match status" value="1"/>
</dbReference>
<feature type="transmembrane region" description="Helical" evidence="2">
    <location>
        <begin position="17"/>
        <end position="42"/>
    </location>
</feature>
<keyword evidence="2" id="KW-1133">Transmembrane helix</keyword>
<dbReference type="Proteomes" id="UP000824091">
    <property type="component" value="Unassembled WGS sequence"/>
</dbReference>
<dbReference type="EMBL" id="DVMO01000144">
    <property type="protein sequence ID" value="HIU28526.1"/>
    <property type="molecule type" value="Genomic_DNA"/>
</dbReference>
<dbReference type="Pfam" id="PF13727">
    <property type="entry name" value="CoA_binding_3"/>
    <property type="match status" value="1"/>
</dbReference>